<keyword evidence="4" id="KW-0274">FAD</keyword>
<dbReference type="SUPFAM" id="SSF51905">
    <property type="entry name" value="FAD/NAD(P)-binding domain"/>
    <property type="match status" value="2"/>
</dbReference>
<comment type="cofactor">
    <cofactor evidence="1">
        <name>FAD</name>
        <dbReference type="ChEBI" id="CHEBI:57692"/>
    </cofactor>
</comment>
<organism evidence="8 9">
    <name type="scientific">Massarina eburnea CBS 473.64</name>
    <dbReference type="NCBI Taxonomy" id="1395130"/>
    <lineage>
        <taxon>Eukaryota</taxon>
        <taxon>Fungi</taxon>
        <taxon>Dikarya</taxon>
        <taxon>Ascomycota</taxon>
        <taxon>Pezizomycotina</taxon>
        <taxon>Dothideomycetes</taxon>
        <taxon>Pleosporomycetidae</taxon>
        <taxon>Pleosporales</taxon>
        <taxon>Massarineae</taxon>
        <taxon>Massarinaceae</taxon>
        <taxon>Massarina</taxon>
    </lineage>
</organism>
<evidence type="ECO:0000256" key="2">
    <source>
        <dbReference type="ARBA" id="ARBA00009183"/>
    </source>
</evidence>
<gene>
    <name evidence="8" type="ORF">P280DRAFT_433028</name>
</gene>
<dbReference type="InterPro" id="IPR000960">
    <property type="entry name" value="Flavin_mOase"/>
</dbReference>
<dbReference type="Pfam" id="PF00743">
    <property type="entry name" value="FMO-like"/>
    <property type="match status" value="2"/>
</dbReference>
<evidence type="ECO:0000256" key="4">
    <source>
        <dbReference type="ARBA" id="ARBA00022827"/>
    </source>
</evidence>
<evidence type="ECO:0000256" key="5">
    <source>
        <dbReference type="ARBA" id="ARBA00022857"/>
    </source>
</evidence>
<dbReference type="Gene3D" id="3.50.50.60">
    <property type="entry name" value="FAD/NAD(P)-binding domain"/>
    <property type="match status" value="2"/>
</dbReference>
<dbReference type="InterPro" id="IPR050346">
    <property type="entry name" value="FMO-like"/>
</dbReference>
<reference evidence="8" key="1">
    <citation type="journal article" date="2020" name="Stud. Mycol.">
        <title>101 Dothideomycetes genomes: a test case for predicting lifestyles and emergence of pathogens.</title>
        <authorList>
            <person name="Haridas S."/>
            <person name="Albert R."/>
            <person name="Binder M."/>
            <person name="Bloem J."/>
            <person name="Labutti K."/>
            <person name="Salamov A."/>
            <person name="Andreopoulos B."/>
            <person name="Baker S."/>
            <person name="Barry K."/>
            <person name="Bills G."/>
            <person name="Bluhm B."/>
            <person name="Cannon C."/>
            <person name="Castanera R."/>
            <person name="Culley D."/>
            <person name="Daum C."/>
            <person name="Ezra D."/>
            <person name="Gonzalez J."/>
            <person name="Henrissat B."/>
            <person name="Kuo A."/>
            <person name="Liang C."/>
            <person name="Lipzen A."/>
            <person name="Lutzoni F."/>
            <person name="Magnuson J."/>
            <person name="Mondo S."/>
            <person name="Nolan M."/>
            <person name="Ohm R."/>
            <person name="Pangilinan J."/>
            <person name="Park H.-J."/>
            <person name="Ramirez L."/>
            <person name="Alfaro M."/>
            <person name="Sun H."/>
            <person name="Tritt A."/>
            <person name="Yoshinaga Y."/>
            <person name="Zwiers L.-H."/>
            <person name="Turgeon B."/>
            <person name="Goodwin S."/>
            <person name="Spatafora J."/>
            <person name="Crous P."/>
            <person name="Grigoriev I."/>
        </authorList>
    </citation>
    <scope>NUCLEOTIDE SEQUENCE</scope>
    <source>
        <strain evidence="8">CBS 473.64</strain>
    </source>
</reference>
<comment type="similarity">
    <text evidence="2">Belongs to the FMO family.</text>
</comment>
<keyword evidence="5" id="KW-0521">NADP</keyword>
<proteinExistence type="inferred from homology"/>
<keyword evidence="6" id="KW-0560">Oxidoreductase</keyword>
<evidence type="ECO:0000256" key="6">
    <source>
        <dbReference type="ARBA" id="ARBA00023002"/>
    </source>
</evidence>
<protein>
    <submittedName>
        <fullName evidence="8">Thiol-specific monooxygenase</fullName>
    </submittedName>
</protein>
<evidence type="ECO:0000256" key="7">
    <source>
        <dbReference type="ARBA" id="ARBA00023033"/>
    </source>
</evidence>
<accession>A0A6A6RSM5</accession>
<evidence type="ECO:0000256" key="3">
    <source>
        <dbReference type="ARBA" id="ARBA00022630"/>
    </source>
</evidence>
<keyword evidence="7 8" id="KW-0503">Monooxygenase</keyword>
<keyword evidence="3" id="KW-0285">Flavoprotein</keyword>
<evidence type="ECO:0000256" key="1">
    <source>
        <dbReference type="ARBA" id="ARBA00001974"/>
    </source>
</evidence>
<dbReference type="FunFam" id="3.50.50.60:FF:000138">
    <property type="entry name" value="Flavin-containing monooxygenase"/>
    <property type="match status" value="1"/>
</dbReference>
<evidence type="ECO:0000313" key="8">
    <source>
        <dbReference type="EMBL" id="KAF2637373.1"/>
    </source>
</evidence>
<dbReference type="Proteomes" id="UP000799753">
    <property type="component" value="Unassembled WGS sequence"/>
</dbReference>
<dbReference type="Pfam" id="PF13450">
    <property type="entry name" value="NAD_binding_8"/>
    <property type="match status" value="1"/>
</dbReference>
<dbReference type="PRINTS" id="PR00370">
    <property type="entry name" value="FMOXYGENASE"/>
</dbReference>
<name>A0A6A6RSM5_9PLEO</name>
<dbReference type="GO" id="GO:0004499">
    <property type="term" value="F:N,N-dimethylaniline monooxygenase activity"/>
    <property type="evidence" value="ECO:0007669"/>
    <property type="project" value="InterPro"/>
</dbReference>
<dbReference type="AlphaFoldDB" id="A0A6A6RSM5"/>
<dbReference type="InterPro" id="IPR020946">
    <property type="entry name" value="Flavin_mOase-like"/>
</dbReference>
<dbReference type="GO" id="GO:0050660">
    <property type="term" value="F:flavin adenine dinucleotide binding"/>
    <property type="evidence" value="ECO:0007669"/>
    <property type="project" value="InterPro"/>
</dbReference>
<dbReference type="PANTHER" id="PTHR23023">
    <property type="entry name" value="DIMETHYLANILINE MONOOXYGENASE"/>
    <property type="match status" value="1"/>
</dbReference>
<dbReference type="InterPro" id="IPR036188">
    <property type="entry name" value="FAD/NAD-bd_sf"/>
</dbReference>
<dbReference type="GO" id="GO:0050661">
    <property type="term" value="F:NADP binding"/>
    <property type="evidence" value="ECO:0007669"/>
    <property type="project" value="InterPro"/>
</dbReference>
<sequence length="517" mass="58538">MEPILHVKNVAVIGAGPAGLAAIKYLKAENYFDRIVAFDQRDEVGGVWNYTGAVSESNQPDFTIPRTKPAGVVERPSTTISATGEEKRVFTSPIYDSLETNIPHTLMNYSDKKFPQDCPLFPPFAVVKQYLEEYASEIKEFLKLGTQIIEVQPIQEEGEKVTRWKVTYIDLATSIRSTEIFDAIVCASGHYSDPFIPHIPGISEFNDNHPNVISHSKYYRKPEEFANKRVIVIGHSASGIDISSQISAVAAHVIISEKEKPAAIHMETDSITYRPEISEFIHENRTVRFVDGHIESDIDSIIFCTGYQYSFPFLKGLNPPAITTGERTKYTYQQIFYFPQPTITFLTLPQRIIPFPVAEAQSAYIARVFSGRLTLPTFADMQAWEDGVVAEKGDGKFYHNLQFPQDAAYINMLHEISMSAEVIESRGLVNRGHGKIPPFWDEEARWTRQRFPMIKQAALNLGEERRNVRCLRDLGFDFETWKQEQQVEKEPSTPLALSKDDSTIHVRTEIMISDDAA</sequence>
<keyword evidence="9" id="KW-1185">Reference proteome</keyword>
<dbReference type="OrthoDB" id="66881at2759"/>
<dbReference type="EMBL" id="MU006793">
    <property type="protein sequence ID" value="KAF2637373.1"/>
    <property type="molecule type" value="Genomic_DNA"/>
</dbReference>
<evidence type="ECO:0000313" key="9">
    <source>
        <dbReference type="Proteomes" id="UP000799753"/>
    </source>
</evidence>